<dbReference type="AlphaFoldDB" id="A0A6P5YDS1"/>
<feature type="domain" description="BHLH" evidence="5">
    <location>
        <begin position="67"/>
        <end position="119"/>
    </location>
</feature>
<evidence type="ECO:0000256" key="4">
    <source>
        <dbReference type="ARBA" id="ARBA00023242"/>
    </source>
</evidence>
<dbReference type="Proteomes" id="UP000515121">
    <property type="component" value="Unplaced"/>
</dbReference>
<accession>A0A6P5YDS1</accession>
<dbReference type="InterPro" id="IPR015660">
    <property type="entry name" value="MASH1/Ascl1a-like"/>
</dbReference>
<dbReference type="GO" id="GO:0046983">
    <property type="term" value="F:protein dimerization activity"/>
    <property type="evidence" value="ECO:0007669"/>
    <property type="project" value="InterPro"/>
</dbReference>
<keyword evidence="2" id="KW-0805">Transcription regulation</keyword>
<dbReference type="PANTHER" id="PTHR13935">
    <property type="entry name" value="ACHAETE-SCUTE TRANSCRIPTION FACTOR-RELATED"/>
    <property type="match status" value="1"/>
</dbReference>
<dbReference type="Pfam" id="PF00010">
    <property type="entry name" value="HLH"/>
    <property type="match status" value="1"/>
</dbReference>
<dbReference type="CDD" id="cd18914">
    <property type="entry name" value="bHLH_AtORG2_like"/>
    <property type="match status" value="1"/>
</dbReference>
<evidence type="ECO:0000259" key="5">
    <source>
        <dbReference type="PROSITE" id="PS50888"/>
    </source>
</evidence>
<organism evidence="6 7">
    <name type="scientific">Durio zibethinus</name>
    <name type="common">Durian</name>
    <dbReference type="NCBI Taxonomy" id="66656"/>
    <lineage>
        <taxon>Eukaryota</taxon>
        <taxon>Viridiplantae</taxon>
        <taxon>Streptophyta</taxon>
        <taxon>Embryophyta</taxon>
        <taxon>Tracheophyta</taxon>
        <taxon>Spermatophyta</taxon>
        <taxon>Magnoliopsida</taxon>
        <taxon>eudicotyledons</taxon>
        <taxon>Gunneridae</taxon>
        <taxon>Pentapetalae</taxon>
        <taxon>rosids</taxon>
        <taxon>malvids</taxon>
        <taxon>Malvales</taxon>
        <taxon>Malvaceae</taxon>
        <taxon>Helicteroideae</taxon>
        <taxon>Durio</taxon>
    </lineage>
</organism>
<dbReference type="GeneID" id="111291138"/>
<keyword evidence="3" id="KW-0804">Transcription</keyword>
<reference evidence="7" key="1">
    <citation type="submission" date="2025-08" db="UniProtKB">
        <authorList>
            <consortium name="RefSeq"/>
        </authorList>
    </citation>
    <scope>IDENTIFICATION</scope>
    <source>
        <tissue evidence="7">Fruit stalk</tissue>
    </source>
</reference>
<proteinExistence type="predicted"/>
<dbReference type="PROSITE" id="PS50888">
    <property type="entry name" value="BHLH"/>
    <property type="match status" value="1"/>
</dbReference>
<dbReference type="RefSeq" id="XP_022738480.1">
    <property type="nucleotide sequence ID" value="XM_022882745.1"/>
</dbReference>
<evidence type="ECO:0000256" key="2">
    <source>
        <dbReference type="ARBA" id="ARBA00023015"/>
    </source>
</evidence>
<comment type="subcellular location">
    <subcellularLocation>
        <location evidence="1">Nucleus</location>
    </subcellularLocation>
</comment>
<keyword evidence="6" id="KW-1185">Reference proteome</keyword>
<evidence type="ECO:0000313" key="6">
    <source>
        <dbReference type="Proteomes" id="UP000515121"/>
    </source>
</evidence>
<dbReference type="SMART" id="SM00353">
    <property type="entry name" value="HLH"/>
    <property type="match status" value="1"/>
</dbReference>
<dbReference type="GO" id="GO:0000981">
    <property type="term" value="F:DNA-binding transcription factor activity, RNA polymerase II-specific"/>
    <property type="evidence" value="ECO:0007669"/>
    <property type="project" value="TreeGrafter"/>
</dbReference>
<evidence type="ECO:0000313" key="7">
    <source>
        <dbReference type="RefSeq" id="XP_022738480.1"/>
    </source>
</evidence>
<gene>
    <name evidence="7" type="primary">LOC111291138</name>
</gene>
<protein>
    <submittedName>
        <fullName evidence="7">Transcription factor bHLH118-like</fullName>
    </submittedName>
</protein>
<dbReference type="GO" id="GO:0090575">
    <property type="term" value="C:RNA polymerase II transcription regulator complex"/>
    <property type="evidence" value="ECO:0007669"/>
    <property type="project" value="TreeGrafter"/>
</dbReference>
<dbReference type="KEGG" id="dzi:111291138"/>
<dbReference type="Gene3D" id="4.10.280.10">
    <property type="entry name" value="Helix-loop-helix DNA-binding domain"/>
    <property type="match status" value="1"/>
</dbReference>
<dbReference type="GO" id="GO:0000977">
    <property type="term" value="F:RNA polymerase II transcription regulatory region sequence-specific DNA binding"/>
    <property type="evidence" value="ECO:0007669"/>
    <property type="project" value="TreeGrafter"/>
</dbReference>
<sequence>MFPSHQSDDFLYEIYGIPHHGDFVQQNLTSGEASVEGSNRIGKGKRPKNLAAAANNNDGNYATANDAKKILRKEIERQRRQKMAKLYGKLRSLLPVESIKGKRAVSDHMNEAVNYIKYLKKMIQELSVKRDKLKKLSNLSALDQGSSASSSENCSPINSCVAVHPYQGGVEIVINSGFGDESWHLSIMMLVILEEGLDVVRYVSSQTNEGFLHTIHSEVSDPTQLDLPRLQTKLNDMISYRDTLMSYD</sequence>
<name>A0A6P5YDS1_DURZI</name>
<dbReference type="OrthoDB" id="1935281at2759"/>
<dbReference type="SUPFAM" id="SSF47459">
    <property type="entry name" value="HLH, helix-loop-helix DNA-binding domain"/>
    <property type="match status" value="1"/>
</dbReference>
<keyword evidence="4" id="KW-0539">Nucleus</keyword>
<dbReference type="PANTHER" id="PTHR13935:SF134">
    <property type="entry name" value="TRANSCRIPTION FACTOR BHLH FAMILY-RELATED"/>
    <property type="match status" value="1"/>
</dbReference>
<evidence type="ECO:0000256" key="3">
    <source>
        <dbReference type="ARBA" id="ARBA00023163"/>
    </source>
</evidence>
<dbReference type="InterPro" id="IPR011598">
    <property type="entry name" value="bHLH_dom"/>
</dbReference>
<dbReference type="InterPro" id="IPR036638">
    <property type="entry name" value="HLH_DNA-bd_sf"/>
</dbReference>
<evidence type="ECO:0000256" key="1">
    <source>
        <dbReference type="ARBA" id="ARBA00004123"/>
    </source>
</evidence>